<dbReference type="InterPro" id="IPR000387">
    <property type="entry name" value="Tyr_Pase_dom"/>
</dbReference>
<organism evidence="3 4">
    <name type="scientific">Aspergillus ochraceoroseus</name>
    <dbReference type="NCBI Taxonomy" id="138278"/>
    <lineage>
        <taxon>Eukaryota</taxon>
        <taxon>Fungi</taxon>
        <taxon>Dikarya</taxon>
        <taxon>Ascomycota</taxon>
        <taxon>Pezizomycotina</taxon>
        <taxon>Eurotiomycetes</taxon>
        <taxon>Eurotiomycetidae</taxon>
        <taxon>Eurotiales</taxon>
        <taxon>Aspergillaceae</taxon>
        <taxon>Aspergillus</taxon>
        <taxon>Aspergillus subgen. Nidulantes</taxon>
    </lineage>
</organism>
<dbReference type="GO" id="GO:0004721">
    <property type="term" value="F:phosphoprotein phosphatase activity"/>
    <property type="evidence" value="ECO:0007669"/>
    <property type="project" value="InterPro"/>
</dbReference>
<evidence type="ECO:0000259" key="2">
    <source>
        <dbReference type="PROSITE" id="PS50056"/>
    </source>
</evidence>
<dbReference type="Proteomes" id="UP000034947">
    <property type="component" value="Unassembled WGS sequence"/>
</dbReference>
<feature type="region of interest" description="Disordered" evidence="1">
    <location>
        <begin position="36"/>
        <end position="65"/>
    </location>
</feature>
<comment type="caution">
    <text evidence="3">The sequence shown here is derived from an EMBL/GenBank/DDBJ whole genome shotgun (WGS) entry which is preliminary data.</text>
</comment>
<dbReference type="AlphaFoldDB" id="A0A0F8UZ36"/>
<dbReference type="InterPro" id="IPR016130">
    <property type="entry name" value="Tyr_Pase_AS"/>
</dbReference>
<reference evidence="3 4" key="1">
    <citation type="submission" date="2015-02" db="EMBL/GenBank/DDBJ databases">
        <title>Draft Genome Sequences of Two Closely-Related Aflatoxigenic Aspergillus Species Obtained from the Cote d'Ivoire.</title>
        <authorList>
            <person name="Moore G.G."/>
            <person name="Beltz S.B."/>
            <person name="Mack B.M."/>
        </authorList>
    </citation>
    <scope>NUCLEOTIDE SEQUENCE [LARGE SCALE GENOMIC DNA]</scope>
    <source>
        <strain evidence="3 4">SRRC1432</strain>
    </source>
</reference>
<dbReference type="EMBL" id="JYKN01000343">
    <property type="protein sequence ID" value="KKK24764.1"/>
    <property type="molecule type" value="Genomic_DNA"/>
</dbReference>
<dbReference type="Pfam" id="PF13350">
    <property type="entry name" value="Y_phosphatase3"/>
    <property type="match status" value="1"/>
</dbReference>
<evidence type="ECO:0000256" key="1">
    <source>
        <dbReference type="SAM" id="MobiDB-lite"/>
    </source>
</evidence>
<dbReference type="SUPFAM" id="SSF52799">
    <property type="entry name" value="(Phosphotyrosine protein) phosphatases II"/>
    <property type="match status" value="1"/>
</dbReference>
<evidence type="ECO:0000313" key="3">
    <source>
        <dbReference type="EMBL" id="KKK24764.1"/>
    </source>
</evidence>
<dbReference type="InterPro" id="IPR026893">
    <property type="entry name" value="Tyr/Ser_Pase_IphP-type"/>
</dbReference>
<dbReference type="InterPro" id="IPR029021">
    <property type="entry name" value="Prot-tyrosine_phosphatase-like"/>
</dbReference>
<dbReference type="VEuPathDB" id="FungiDB:P175DRAFT_0441647"/>
<dbReference type="OrthoDB" id="9988524at2759"/>
<proteinExistence type="predicted"/>
<name>A0A0F8UZ36_9EURO</name>
<gene>
    <name evidence="3" type="ORF">AOCH_002213</name>
</gene>
<dbReference type="PROSITE" id="PS00383">
    <property type="entry name" value="TYR_PHOSPHATASE_1"/>
    <property type="match status" value="1"/>
</dbReference>
<protein>
    <recommendedName>
        <fullName evidence="2">Tyrosine specific protein phosphatases domain-containing protein</fullName>
    </recommendedName>
</protein>
<keyword evidence="4" id="KW-1185">Reference proteome</keyword>
<feature type="non-terminal residue" evidence="3">
    <location>
        <position position="1"/>
    </location>
</feature>
<feature type="domain" description="Tyrosine specific protein phosphatases" evidence="2">
    <location>
        <begin position="173"/>
        <end position="224"/>
    </location>
</feature>
<dbReference type="Gene3D" id="3.90.190.10">
    <property type="entry name" value="Protein tyrosine phosphatase superfamily"/>
    <property type="match status" value="1"/>
</dbReference>
<evidence type="ECO:0000313" key="4">
    <source>
        <dbReference type="Proteomes" id="UP000034947"/>
    </source>
</evidence>
<accession>A0A0F8UZ36</accession>
<sequence>LDEASERDKRRLVSEYHISTIIDLRSGTEHDMATAKRSACTPIPPPKAPAETESETGTEEPKYIHLPSLPGVSRHLISLTGRALERALVWRLDWWNFIKVLSYLASGNRIDAITLIGREVMNPRGLVGLAKDTLDNSTAEMREVFEILGGGTAASLSTRGNENENETRTIPAPVLVHCTQGKDRTGLVVLLLLLLTGVVDDEAMAAEYVLSESELAVEGEERMKEIRAWGWMMSSRGVRGCLRGRSGRIWMSAERQPGI</sequence>
<dbReference type="PROSITE" id="PS50056">
    <property type="entry name" value="TYR_PHOSPHATASE_2"/>
    <property type="match status" value="1"/>
</dbReference>